<dbReference type="RefSeq" id="WP_378307548.1">
    <property type="nucleotide sequence ID" value="NZ_JBHUKS010000016.1"/>
</dbReference>
<organism evidence="1 2">
    <name type="scientific">Amycolatopsis silviterrae</name>
    <dbReference type="NCBI Taxonomy" id="1656914"/>
    <lineage>
        <taxon>Bacteria</taxon>
        <taxon>Bacillati</taxon>
        <taxon>Actinomycetota</taxon>
        <taxon>Actinomycetes</taxon>
        <taxon>Pseudonocardiales</taxon>
        <taxon>Pseudonocardiaceae</taxon>
        <taxon>Amycolatopsis</taxon>
    </lineage>
</organism>
<keyword evidence="2" id="KW-1185">Reference proteome</keyword>
<name>A0ABW5HAT7_9PSEU</name>
<reference evidence="2" key="1">
    <citation type="journal article" date="2019" name="Int. J. Syst. Evol. Microbiol.">
        <title>The Global Catalogue of Microorganisms (GCM) 10K type strain sequencing project: providing services to taxonomists for standard genome sequencing and annotation.</title>
        <authorList>
            <consortium name="The Broad Institute Genomics Platform"/>
            <consortium name="The Broad Institute Genome Sequencing Center for Infectious Disease"/>
            <person name="Wu L."/>
            <person name="Ma J."/>
        </authorList>
    </citation>
    <scope>NUCLEOTIDE SEQUENCE [LARGE SCALE GENOMIC DNA]</scope>
    <source>
        <strain evidence="2">CGMCC 4.7641</strain>
    </source>
</reference>
<dbReference type="Proteomes" id="UP001597483">
    <property type="component" value="Unassembled WGS sequence"/>
</dbReference>
<comment type="caution">
    <text evidence="1">The sequence shown here is derived from an EMBL/GenBank/DDBJ whole genome shotgun (WGS) entry which is preliminary data.</text>
</comment>
<gene>
    <name evidence="1" type="ORF">ACFSVL_23460</name>
</gene>
<accession>A0ABW5HAT7</accession>
<proteinExistence type="predicted"/>
<sequence length="159" mass="18233">MKFTDFEDGFRFELANREFARLSMSLLASRAATHELGPFFVAYARLEEFSAPRYLAAAERLSIRFRPSPRIRVRGWLTGRTPRPLLRELLRIAYPRTVEYAEDLRRLAASGPPGEESFLDYLVRQEDLQVRMMHAALAGKPGDALKAAEEFVGRWSQTP</sequence>
<dbReference type="EMBL" id="JBHUKS010000016">
    <property type="protein sequence ID" value="MFD2470366.1"/>
    <property type="molecule type" value="Genomic_DNA"/>
</dbReference>
<evidence type="ECO:0000313" key="1">
    <source>
        <dbReference type="EMBL" id="MFD2470366.1"/>
    </source>
</evidence>
<evidence type="ECO:0000313" key="2">
    <source>
        <dbReference type="Proteomes" id="UP001597483"/>
    </source>
</evidence>
<protein>
    <submittedName>
        <fullName evidence="1">Uncharacterized protein</fullName>
    </submittedName>
</protein>